<dbReference type="InterPro" id="IPR030378">
    <property type="entry name" value="G_CP_dom"/>
</dbReference>
<evidence type="ECO:0000313" key="5">
    <source>
        <dbReference type="Proteomes" id="UP000030680"/>
    </source>
</evidence>
<dbReference type="Gramene" id="EME32100">
    <property type="protein sequence ID" value="EME32100"/>
    <property type="gene ID" value="Gasu_08430"/>
</dbReference>
<dbReference type="InterPro" id="IPR019991">
    <property type="entry name" value="GTP-bd_ribosome_bgen"/>
</dbReference>
<evidence type="ECO:0000256" key="2">
    <source>
        <dbReference type="ARBA" id="ARBA00023134"/>
    </source>
</evidence>
<dbReference type="InterPro" id="IPR006073">
    <property type="entry name" value="GTP-bd"/>
</dbReference>
<dbReference type="OrthoDB" id="269151at2759"/>
<sequence>MANMSGFLSCSIVILPRNSSFCGLKKLKLWRTCQYKTVVASVNEGSKDDIRRPKVQWYPGHIAKAERVLKDKLRLVDVVLEVRDARIPKSTEHPELQSWLGEKKRLVVLNRRDMVPQEALSVWIKTIKQQGFEVFDTNAKLGNGIQRLRKALIFCGKAINEKRRVKGLLPRSVHCMIVGYPNVGKSALINRLVNRAIAKSQNRPGVTRTFQWIQVSDQIQLLDSPGIIPPKLVSQSSAEKLAFCNDIGSGSYDNQVVASALLECIRNVGTVWSQDHCFVRFNERFGIDMLKHSGEMLLVGSFLIAAIVRVHYFSFQEIISRKQFSNDKEKTAQKILAEFRQGLWGPLCLEWCDSEL</sequence>
<accession>M2X6F5</accession>
<dbReference type="STRING" id="130081.M2X6F5"/>
<dbReference type="PRINTS" id="PR00326">
    <property type="entry name" value="GTP1OBG"/>
</dbReference>
<keyword evidence="5" id="KW-1185">Reference proteome</keyword>
<dbReference type="EMBL" id="KB454488">
    <property type="protein sequence ID" value="EME32100.1"/>
    <property type="molecule type" value="Genomic_DNA"/>
</dbReference>
<dbReference type="GO" id="GO:0005525">
    <property type="term" value="F:GTP binding"/>
    <property type="evidence" value="ECO:0007669"/>
    <property type="project" value="UniProtKB-KW"/>
</dbReference>
<organism evidence="4 5">
    <name type="scientific">Galdieria sulphuraria</name>
    <name type="common">Red alga</name>
    <dbReference type="NCBI Taxonomy" id="130081"/>
    <lineage>
        <taxon>Eukaryota</taxon>
        <taxon>Rhodophyta</taxon>
        <taxon>Bangiophyceae</taxon>
        <taxon>Galdieriales</taxon>
        <taxon>Galdieriaceae</taxon>
        <taxon>Galdieria</taxon>
    </lineage>
</organism>
<feature type="domain" description="CP-type G" evidence="3">
    <location>
        <begin position="66"/>
        <end position="230"/>
    </location>
</feature>
<name>M2X6F5_GALSU</name>
<keyword evidence="1" id="KW-0547">Nucleotide-binding</keyword>
<proteinExistence type="predicted"/>
<dbReference type="AlphaFoldDB" id="M2X6F5"/>
<keyword evidence="2" id="KW-0342">GTP-binding</keyword>
<dbReference type="CDD" id="cd01856">
    <property type="entry name" value="YlqF"/>
    <property type="match status" value="1"/>
</dbReference>
<evidence type="ECO:0000256" key="1">
    <source>
        <dbReference type="ARBA" id="ARBA00022741"/>
    </source>
</evidence>
<dbReference type="Gene3D" id="3.40.50.300">
    <property type="entry name" value="P-loop containing nucleotide triphosphate hydrolases"/>
    <property type="match status" value="1"/>
</dbReference>
<protein>
    <submittedName>
        <fullName evidence="4">GTP-binding family protein isoform 2</fullName>
    </submittedName>
</protein>
<dbReference type="SUPFAM" id="SSF52540">
    <property type="entry name" value="P-loop containing nucleoside triphosphate hydrolases"/>
    <property type="match status" value="1"/>
</dbReference>
<evidence type="ECO:0000259" key="3">
    <source>
        <dbReference type="PROSITE" id="PS51721"/>
    </source>
</evidence>
<dbReference type="Pfam" id="PF01926">
    <property type="entry name" value="MMR_HSR1"/>
    <property type="match status" value="1"/>
</dbReference>
<dbReference type="GeneID" id="17090700"/>
<dbReference type="PANTHER" id="PTHR45782:SF5">
    <property type="entry name" value="DAR GTPASE 3, CHLOROPLASTIC"/>
    <property type="match status" value="1"/>
</dbReference>
<gene>
    <name evidence="4" type="ORF">Gasu_08430</name>
</gene>
<dbReference type="GO" id="GO:0003924">
    <property type="term" value="F:GTPase activity"/>
    <property type="evidence" value="ECO:0007669"/>
    <property type="project" value="TreeGrafter"/>
</dbReference>
<dbReference type="GO" id="GO:0005739">
    <property type="term" value="C:mitochondrion"/>
    <property type="evidence" value="ECO:0007669"/>
    <property type="project" value="TreeGrafter"/>
</dbReference>
<dbReference type="PANTHER" id="PTHR45782">
    <property type="entry name" value="MITOCHONDRIAL RIBOSOME-ASSOCIATED GTPASE 1"/>
    <property type="match status" value="1"/>
</dbReference>
<dbReference type="InterPro" id="IPR027417">
    <property type="entry name" value="P-loop_NTPase"/>
</dbReference>
<dbReference type="Proteomes" id="UP000030680">
    <property type="component" value="Unassembled WGS sequence"/>
</dbReference>
<dbReference type="PROSITE" id="PS51721">
    <property type="entry name" value="G_CP"/>
    <property type="match status" value="1"/>
</dbReference>
<dbReference type="eggNOG" id="KOG2484">
    <property type="taxonomic scope" value="Eukaryota"/>
</dbReference>
<dbReference type="GO" id="GO:0032543">
    <property type="term" value="P:mitochondrial translation"/>
    <property type="evidence" value="ECO:0007669"/>
    <property type="project" value="TreeGrafter"/>
</dbReference>
<evidence type="ECO:0000313" key="4">
    <source>
        <dbReference type="EMBL" id="EME32100.1"/>
    </source>
</evidence>
<dbReference type="KEGG" id="gsl:Gasu_08430"/>
<reference evidence="5" key="1">
    <citation type="journal article" date="2013" name="Science">
        <title>Gene transfer from bacteria and archaea facilitated evolution of an extremophilic eukaryote.</title>
        <authorList>
            <person name="Schonknecht G."/>
            <person name="Chen W.H."/>
            <person name="Ternes C.M."/>
            <person name="Barbier G.G."/>
            <person name="Shrestha R.P."/>
            <person name="Stanke M."/>
            <person name="Brautigam A."/>
            <person name="Baker B.J."/>
            <person name="Banfield J.F."/>
            <person name="Garavito R.M."/>
            <person name="Carr K."/>
            <person name="Wilkerson C."/>
            <person name="Rensing S.A."/>
            <person name="Gagneul D."/>
            <person name="Dickenson N.E."/>
            <person name="Oesterhelt C."/>
            <person name="Lercher M.J."/>
            <person name="Weber A.P."/>
        </authorList>
    </citation>
    <scope>NUCLEOTIDE SEQUENCE [LARGE SCALE GENOMIC DNA]</scope>
    <source>
        <strain evidence="5">074W</strain>
    </source>
</reference>
<dbReference type="NCBIfam" id="TIGR03596">
    <property type="entry name" value="GTPase_YlqF"/>
    <property type="match status" value="1"/>
</dbReference>
<dbReference type="RefSeq" id="XP_005708620.1">
    <property type="nucleotide sequence ID" value="XM_005708563.1"/>
</dbReference>